<comment type="similarity">
    <text evidence="1">Belongs to the LysR transcriptional regulatory family.</text>
</comment>
<dbReference type="PROSITE" id="PS50931">
    <property type="entry name" value="HTH_LYSR"/>
    <property type="match status" value="1"/>
</dbReference>
<keyword evidence="4" id="KW-0804">Transcription</keyword>
<keyword evidence="3" id="KW-0238">DNA-binding</keyword>
<dbReference type="InterPro" id="IPR000847">
    <property type="entry name" value="LysR_HTH_N"/>
</dbReference>
<dbReference type="InterPro" id="IPR050389">
    <property type="entry name" value="LysR-type_TF"/>
</dbReference>
<evidence type="ECO:0000259" key="5">
    <source>
        <dbReference type="PROSITE" id="PS50931"/>
    </source>
</evidence>
<protein>
    <submittedName>
        <fullName evidence="6">LysR family transcriptional regulator</fullName>
    </submittedName>
</protein>
<dbReference type="PANTHER" id="PTHR30118">
    <property type="entry name" value="HTH-TYPE TRANSCRIPTIONAL REGULATOR LEUO-RELATED"/>
    <property type="match status" value="1"/>
</dbReference>
<evidence type="ECO:0000256" key="4">
    <source>
        <dbReference type="ARBA" id="ARBA00023163"/>
    </source>
</evidence>
<feature type="domain" description="HTH lysR-type" evidence="5">
    <location>
        <begin position="1"/>
        <end position="41"/>
    </location>
</feature>
<dbReference type="InterPro" id="IPR036388">
    <property type="entry name" value="WH-like_DNA-bd_sf"/>
</dbReference>
<reference evidence="6 7" key="1">
    <citation type="submission" date="2022-03" db="EMBL/GenBank/DDBJ databases">
        <title>Ignatzschineria rhizosphaerae HR5S32.</title>
        <authorList>
            <person name="Sun J.Q."/>
            <person name="Feng J.Y."/>
        </authorList>
    </citation>
    <scope>NUCLEOTIDE SEQUENCE [LARGE SCALE GENOMIC DNA]</scope>
    <source>
        <strain evidence="6 7">HR5S32</strain>
    </source>
</reference>
<evidence type="ECO:0000313" key="7">
    <source>
        <dbReference type="Proteomes" id="UP000829542"/>
    </source>
</evidence>
<dbReference type="EMBL" id="CP093379">
    <property type="protein sequence ID" value="UNM94993.1"/>
    <property type="molecule type" value="Genomic_DNA"/>
</dbReference>
<dbReference type="PANTHER" id="PTHR30118:SF15">
    <property type="entry name" value="TRANSCRIPTIONAL REGULATORY PROTEIN"/>
    <property type="match status" value="1"/>
</dbReference>
<dbReference type="PRINTS" id="PR00039">
    <property type="entry name" value="HTHLYSR"/>
</dbReference>
<evidence type="ECO:0000313" key="6">
    <source>
        <dbReference type="EMBL" id="UNM94993.1"/>
    </source>
</evidence>
<dbReference type="InterPro" id="IPR036390">
    <property type="entry name" value="WH_DNA-bd_sf"/>
</dbReference>
<evidence type="ECO:0000256" key="1">
    <source>
        <dbReference type="ARBA" id="ARBA00009437"/>
    </source>
</evidence>
<dbReference type="Proteomes" id="UP000829542">
    <property type="component" value="Chromosome"/>
</dbReference>
<evidence type="ECO:0000256" key="2">
    <source>
        <dbReference type="ARBA" id="ARBA00023015"/>
    </source>
</evidence>
<dbReference type="SUPFAM" id="SSF46785">
    <property type="entry name" value="Winged helix' DNA-binding domain"/>
    <property type="match status" value="1"/>
</dbReference>
<dbReference type="InterPro" id="IPR005119">
    <property type="entry name" value="LysR_subst-bd"/>
</dbReference>
<dbReference type="Gene3D" id="1.10.10.10">
    <property type="entry name" value="Winged helix-like DNA-binding domain superfamily/Winged helix DNA-binding domain"/>
    <property type="match status" value="1"/>
</dbReference>
<proteinExistence type="inferred from homology"/>
<dbReference type="Pfam" id="PF03466">
    <property type="entry name" value="LysR_substrate"/>
    <property type="match status" value="1"/>
</dbReference>
<evidence type="ECO:0000256" key="3">
    <source>
        <dbReference type="ARBA" id="ARBA00023125"/>
    </source>
</evidence>
<keyword evidence="7" id="KW-1185">Reference proteome</keyword>
<keyword evidence="2" id="KW-0805">Transcription regulation</keyword>
<dbReference type="SUPFAM" id="SSF53850">
    <property type="entry name" value="Periplasmic binding protein-like II"/>
    <property type="match status" value="1"/>
</dbReference>
<sequence length="284" mass="32487">MSHAANALAMTQPAVSIGLRRLREHYNNPLFTRVGYEMQGTELADELYPKFLAAITSLEAVYSFTDDFEPSTAKNMFSLMVSDIGDMILLPKLLNLSQQEAPFIAYNMSISQKNLKERMQQGEVDLAVGFVPELEAGFYHKRLISQYNVGLVRAGHPRLNSMKSDSMAYFGERHIDVSNNEGEDSLVERELKSLSQKRHITVRLSNYLGLSRLLLSSDLVATVPKILAVQLCEDHDLQLFPLPFDFYNYPIFAYWHEKRHKDADHIWLRQQIFKAATLVQKEIT</sequence>
<dbReference type="Pfam" id="PF00126">
    <property type="entry name" value="HTH_1"/>
    <property type="match status" value="1"/>
</dbReference>
<name>A0ABY3WWK4_9GAMM</name>
<dbReference type="Gene3D" id="3.40.190.10">
    <property type="entry name" value="Periplasmic binding protein-like II"/>
    <property type="match status" value="2"/>
</dbReference>
<organism evidence="6 7">
    <name type="scientific">Ignatzschineria rhizosphaerae</name>
    <dbReference type="NCBI Taxonomy" id="2923279"/>
    <lineage>
        <taxon>Bacteria</taxon>
        <taxon>Pseudomonadati</taxon>
        <taxon>Pseudomonadota</taxon>
        <taxon>Gammaproteobacteria</taxon>
        <taxon>Cardiobacteriales</taxon>
        <taxon>Ignatzschineriaceae</taxon>
        <taxon>Ignatzschineria</taxon>
    </lineage>
</organism>
<gene>
    <name evidence="6" type="ORF">MMG00_07005</name>
</gene>
<accession>A0ABY3WWK4</accession>